<evidence type="ECO:0000313" key="1">
    <source>
        <dbReference type="EMBL" id="KAJ3524211.1"/>
    </source>
</evidence>
<gene>
    <name evidence="1" type="ORF">NM688_g8599</name>
</gene>
<keyword evidence="2" id="KW-1185">Reference proteome</keyword>
<sequence>MRPPATSTSPLADTSARAHEPARSPRLGFSTPALSLVIRLPTNRYYGSVLRSLRTVSALVYVRCSPAQQEHEQHQQLVPSITGHADGDIYFYRFYEYSVSPFRGEENHNQTLELNSNPNARNGMTG</sequence>
<evidence type="ECO:0000313" key="2">
    <source>
        <dbReference type="Proteomes" id="UP001148662"/>
    </source>
</evidence>
<organism evidence="1 2">
    <name type="scientific">Phlebia brevispora</name>
    <dbReference type="NCBI Taxonomy" id="194682"/>
    <lineage>
        <taxon>Eukaryota</taxon>
        <taxon>Fungi</taxon>
        <taxon>Dikarya</taxon>
        <taxon>Basidiomycota</taxon>
        <taxon>Agaricomycotina</taxon>
        <taxon>Agaricomycetes</taxon>
        <taxon>Polyporales</taxon>
        <taxon>Meruliaceae</taxon>
        <taxon>Phlebia</taxon>
    </lineage>
</organism>
<accession>A0ACC1RTC2</accession>
<dbReference type="Proteomes" id="UP001148662">
    <property type="component" value="Unassembled WGS sequence"/>
</dbReference>
<proteinExistence type="predicted"/>
<reference evidence="1" key="1">
    <citation type="submission" date="2022-07" db="EMBL/GenBank/DDBJ databases">
        <title>Genome Sequence of Phlebia brevispora.</title>
        <authorList>
            <person name="Buettner E."/>
        </authorList>
    </citation>
    <scope>NUCLEOTIDE SEQUENCE</scope>
    <source>
        <strain evidence="1">MPL23</strain>
    </source>
</reference>
<protein>
    <submittedName>
        <fullName evidence="1">Uncharacterized protein</fullName>
    </submittedName>
</protein>
<dbReference type="EMBL" id="JANHOG010002361">
    <property type="protein sequence ID" value="KAJ3524211.1"/>
    <property type="molecule type" value="Genomic_DNA"/>
</dbReference>
<name>A0ACC1RTC2_9APHY</name>
<comment type="caution">
    <text evidence="1">The sequence shown here is derived from an EMBL/GenBank/DDBJ whole genome shotgun (WGS) entry which is preliminary data.</text>
</comment>